<accession>A0A161ZHH2</accession>
<gene>
    <name evidence="3" type="ORF">DCAR_023366</name>
    <name evidence="4" type="ORF">DCAR_0726808</name>
</gene>
<dbReference type="AlphaFoldDB" id="A0A161ZHH2"/>
<dbReference type="EMBL" id="LNRQ01000007">
    <property type="protein sequence ID" value="KZM86232.1"/>
    <property type="molecule type" value="Genomic_DNA"/>
</dbReference>
<name>A0A161ZHH2_DAUCS</name>
<feature type="chain" id="PRO_5007830386" evidence="2">
    <location>
        <begin position="20"/>
        <end position="85"/>
    </location>
</feature>
<dbReference type="Gramene" id="KZM86232">
    <property type="protein sequence ID" value="KZM86232"/>
    <property type="gene ID" value="DCAR_023366"/>
</dbReference>
<dbReference type="Proteomes" id="UP000077755">
    <property type="component" value="Chromosome 7"/>
</dbReference>
<evidence type="ECO:0000313" key="3">
    <source>
        <dbReference type="EMBL" id="KZM86232.1"/>
    </source>
</evidence>
<feature type="signal peptide" evidence="2">
    <location>
        <begin position="1"/>
        <end position="19"/>
    </location>
</feature>
<reference evidence="4" key="2">
    <citation type="submission" date="2022-03" db="EMBL/GenBank/DDBJ databases">
        <title>Draft title - Genomic analysis of global carrot germplasm unveils the trajectory of domestication and the origin of high carotenoid orange carrot.</title>
        <authorList>
            <person name="Iorizzo M."/>
            <person name="Ellison S."/>
            <person name="Senalik D."/>
            <person name="Macko-Podgorni A."/>
            <person name="Grzebelus D."/>
            <person name="Bostan H."/>
            <person name="Rolling W."/>
            <person name="Curaba J."/>
            <person name="Simon P."/>
        </authorList>
    </citation>
    <scope>NUCLEOTIDE SEQUENCE</scope>
    <source>
        <tissue evidence="4">Leaf</tissue>
    </source>
</reference>
<evidence type="ECO:0000313" key="4">
    <source>
        <dbReference type="EMBL" id="WOH07378.1"/>
    </source>
</evidence>
<proteinExistence type="predicted"/>
<keyword evidence="5" id="KW-1185">Reference proteome</keyword>
<evidence type="ECO:0000313" key="5">
    <source>
        <dbReference type="Proteomes" id="UP000077755"/>
    </source>
</evidence>
<reference evidence="3" key="1">
    <citation type="journal article" date="2016" name="Nat. Genet.">
        <title>A high-quality carrot genome assembly provides new insights into carotenoid accumulation and asterid genome evolution.</title>
        <authorList>
            <person name="Iorizzo M."/>
            <person name="Ellison S."/>
            <person name="Senalik D."/>
            <person name="Zeng P."/>
            <person name="Satapoomin P."/>
            <person name="Huang J."/>
            <person name="Bowman M."/>
            <person name="Iovene M."/>
            <person name="Sanseverino W."/>
            <person name="Cavagnaro P."/>
            <person name="Yildiz M."/>
            <person name="Macko-Podgorni A."/>
            <person name="Moranska E."/>
            <person name="Grzebelus E."/>
            <person name="Grzebelus D."/>
            <person name="Ashrafi H."/>
            <person name="Zheng Z."/>
            <person name="Cheng S."/>
            <person name="Spooner D."/>
            <person name="Van Deynze A."/>
            <person name="Simon P."/>
        </authorList>
    </citation>
    <scope>NUCLEOTIDE SEQUENCE [LARGE SCALE GENOMIC DNA]</scope>
    <source>
        <tissue evidence="3">Leaf</tissue>
    </source>
</reference>
<protein>
    <submittedName>
        <fullName evidence="3">Uncharacterized protein</fullName>
    </submittedName>
</protein>
<sequence>MIMKIALLVLMVTLVLTSATTEGVDAKLSRKVSAGVNNNQKVTNKNVAAGNFEVINDADGFYPRDSSPGSHRRYDTKDAPGQGRH</sequence>
<dbReference type="EMBL" id="CP093349">
    <property type="protein sequence ID" value="WOH07378.1"/>
    <property type="molecule type" value="Genomic_DNA"/>
</dbReference>
<feature type="region of interest" description="Disordered" evidence="1">
    <location>
        <begin position="59"/>
        <end position="85"/>
    </location>
</feature>
<keyword evidence="2" id="KW-0732">Signal</keyword>
<organism evidence="3">
    <name type="scientific">Daucus carota subsp. sativus</name>
    <name type="common">Carrot</name>
    <dbReference type="NCBI Taxonomy" id="79200"/>
    <lineage>
        <taxon>Eukaryota</taxon>
        <taxon>Viridiplantae</taxon>
        <taxon>Streptophyta</taxon>
        <taxon>Embryophyta</taxon>
        <taxon>Tracheophyta</taxon>
        <taxon>Spermatophyta</taxon>
        <taxon>Magnoliopsida</taxon>
        <taxon>eudicotyledons</taxon>
        <taxon>Gunneridae</taxon>
        <taxon>Pentapetalae</taxon>
        <taxon>asterids</taxon>
        <taxon>campanulids</taxon>
        <taxon>Apiales</taxon>
        <taxon>Apiaceae</taxon>
        <taxon>Apioideae</taxon>
        <taxon>Scandiceae</taxon>
        <taxon>Daucinae</taxon>
        <taxon>Daucus</taxon>
        <taxon>Daucus sect. Daucus</taxon>
    </lineage>
</organism>
<evidence type="ECO:0000256" key="2">
    <source>
        <dbReference type="SAM" id="SignalP"/>
    </source>
</evidence>
<evidence type="ECO:0000256" key="1">
    <source>
        <dbReference type="SAM" id="MobiDB-lite"/>
    </source>
</evidence>